<name>N6U1W6_DENPD</name>
<dbReference type="GO" id="GO:0005829">
    <property type="term" value="C:cytosol"/>
    <property type="evidence" value="ECO:0007669"/>
    <property type="project" value="TreeGrafter"/>
</dbReference>
<reference evidence="5" key="1">
    <citation type="journal article" date="2013" name="Genome Biol.">
        <title>Draft genome of the mountain pine beetle, Dendroctonus ponderosae Hopkins, a major forest pest.</title>
        <authorList>
            <person name="Keeling C.I."/>
            <person name="Yuen M.M."/>
            <person name="Liao N.Y."/>
            <person name="Docking T.R."/>
            <person name="Chan S.K."/>
            <person name="Taylor G.A."/>
            <person name="Palmquist D.L."/>
            <person name="Jackman S.D."/>
            <person name="Nguyen A."/>
            <person name="Li M."/>
            <person name="Henderson H."/>
            <person name="Janes J.K."/>
            <person name="Zhao Y."/>
            <person name="Pandoh P."/>
            <person name="Moore R."/>
            <person name="Sperling F.A."/>
            <person name="Huber D.P."/>
            <person name="Birol I."/>
            <person name="Jones S.J."/>
            <person name="Bohlmann J."/>
        </authorList>
    </citation>
    <scope>NUCLEOTIDE SEQUENCE</scope>
</reference>
<dbReference type="InterPro" id="IPR000648">
    <property type="entry name" value="Oxysterol-bd"/>
</dbReference>
<sequence>MDLTKVVLPTFILERRSLLEMYADYFAHPDLFTCIPDLKDPRDRMVQVVKWYLSSYHAGRKSSVAKKPYNPILGEVFRCHWDVSEDENGPSEETVPDGPVPWCKKSQLTFVAEQVSHHPPISAFYAEHVLDYNEEYIVTFPNGYGRSILTTPWIELGGSVTISSPQTGYHCDIEFITKPFYGNKKHKVTAEVYGPDEKKSFLSISGEWNGLMEAKWADKTEPELFIDVNAIEIIKKQVRPISQQEENESRKLWKEVTAGLKFNEIDKATNAKQSLEQKQRDEAKERKDSVKEWQTR</sequence>
<dbReference type="PROSITE" id="PS01013">
    <property type="entry name" value="OSBP"/>
    <property type="match status" value="1"/>
</dbReference>
<evidence type="ECO:0000256" key="1">
    <source>
        <dbReference type="ARBA" id="ARBA00023121"/>
    </source>
</evidence>
<dbReference type="GO" id="GO:0005794">
    <property type="term" value="C:Golgi apparatus"/>
    <property type="evidence" value="ECO:0007669"/>
    <property type="project" value="TreeGrafter"/>
</dbReference>
<gene>
    <name evidence="5" type="ORF">YQE_08718</name>
</gene>
<protein>
    <recommendedName>
        <fullName evidence="3">Oxysterol-binding protein</fullName>
    </recommendedName>
</protein>
<feature type="non-terminal residue" evidence="5">
    <location>
        <position position="296"/>
    </location>
</feature>
<evidence type="ECO:0000256" key="3">
    <source>
        <dbReference type="RuleBase" id="RU003845"/>
    </source>
</evidence>
<keyword evidence="1" id="KW-0446">Lipid-binding</keyword>
<evidence type="ECO:0000256" key="2">
    <source>
        <dbReference type="RuleBase" id="RU003844"/>
    </source>
</evidence>
<accession>N6U1W6</accession>
<dbReference type="EMBL" id="KB741037">
    <property type="protein sequence ID" value="ENN74596.1"/>
    <property type="molecule type" value="Genomic_DNA"/>
</dbReference>
<dbReference type="PANTHER" id="PTHR10972:SF200">
    <property type="entry name" value="OXYSTEROL-BINDING PROTEIN-RELATED PROTEIN 9"/>
    <property type="match status" value="1"/>
</dbReference>
<evidence type="ECO:0000313" key="5">
    <source>
        <dbReference type="EMBL" id="ENN74596.1"/>
    </source>
</evidence>
<dbReference type="FunFam" id="1.10.287.2720:FF:000001">
    <property type="entry name" value="Oxysterol-binding OBPalpha"/>
    <property type="match status" value="1"/>
</dbReference>
<dbReference type="OrthoDB" id="14833at2759"/>
<dbReference type="GO" id="GO:0032934">
    <property type="term" value="F:sterol binding"/>
    <property type="evidence" value="ECO:0007669"/>
    <property type="project" value="TreeGrafter"/>
</dbReference>
<keyword evidence="3" id="KW-0813">Transport</keyword>
<dbReference type="PANTHER" id="PTHR10972">
    <property type="entry name" value="OXYSTEROL-BINDING PROTEIN-RELATED"/>
    <property type="match status" value="1"/>
</dbReference>
<dbReference type="Gene3D" id="1.10.287.2720">
    <property type="match status" value="1"/>
</dbReference>
<dbReference type="AlphaFoldDB" id="N6U1W6"/>
<dbReference type="Gene3D" id="6.10.140.1150">
    <property type="match status" value="1"/>
</dbReference>
<dbReference type="Pfam" id="PF01237">
    <property type="entry name" value="Oxysterol_BP"/>
    <property type="match status" value="2"/>
</dbReference>
<dbReference type="HOGENOM" id="CLU_012334_1_2_1"/>
<feature type="non-terminal residue" evidence="5">
    <location>
        <position position="1"/>
    </location>
</feature>
<dbReference type="OMA" id="SSYWTEH"/>
<evidence type="ECO:0000256" key="4">
    <source>
        <dbReference type="SAM" id="MobiDB-lite"/>
    </source>
</evidence>
<proteinExistence type="inferred from homology"/>
<keyword evidence="3" id="KW-0445">Lipid transport</keyword>
<organism evidence="5">
    <name type="scientific">Dendroctonus ponderosae</name>
    <name type="common">Mountain pine beetle</name>
    <dbReference type="NCBI Taxonomy" id="77166"/>
    <lineage>
        <taxon>Eukaryota</taxon>
        <taxon>Metazoa</taxon>
        <taxon>Ecdysozoa</taxon>
        <taxon>Arthropoda</taxon>
        <taxon>Hexapoda</taxon>
        <taxon>Insecta</taxon>
        <taxon>Pterygota</taxon>
        <taxon>Neoptera</taxon>
        <taxon>Endopterygota</taxon>
        <taxon>Coleoptera</taxon>
        <taxon>Polyphaga</taxon>
        <taxon>Cucujiformia</taxon>
        <taxon>Curculionidae</taxon>
        <taxon>Scolytinae</taxon>
        <taxon>Dendroctonus</taxon>
    </lineage>
</organism>
<dbReference type="Gene3D" id="2.40.160.120">
    <property type="match status" value="2"/>
</dbReference>
<dbReference type="SUPFAM" id="SSF144000">
    <property type="entry name" value="Oxysterol-binding protein-like"/>
    <property type="match status" value="1"/>
</dbReference>
<dbReference type="InterPro" id="IPR018494">
    <property type="entry name" value="Oxysterol-bd_CS"/>
</dbReference>
<dbReference type="InterPro" id="IPR037239">
    <property type="entry name" value="OSBP_sf"/>
</dbReference>
<dbReference type="GO" id="GO:0006869">
    <property type="term" value="P:lipid transport"/>
    <property type="evidence" value="ECO:0007669"/>
    <property type="project" value="UniProtKB-KW"/>
</dbReference>
<dbReference type="GO" id="GO:0016020">
    <property type="term" value="C:membrane"/>
    <property type="evidence" value="ECO:0007669"/>
    <property type="project" value="TreeGrafter"/>
</dbReference>
<comment type="similarity">
    <text evidence="2">Belongs to the OSBP family.</text>
</comment>
<feature type="region of interest" description="Disordered" evidence="4">
    <location>
        <begin position="269"/>
        <end position="296"/>
    </location>
</feature>